<dbReference type="InterPro" id="IPR037069">
    <property type="entry name" value="AcylCoA_DH/ox_N_sf"/>
</dbReference>
<name>A0ABW7JTC7_9NOCA</name>
<comment type="similarity">
    <text evidence="2">Belongs to the acyl-CoA dehydrogenase family.</text>
</comment>
<dbReference type="InterPro" id="IPR009100">
    <property type="entry name" value="AcylCoA_DH/oxidase_NM_dom_sf"/>
</dbReference>
<dbReference type="RefSeq" id="WP_395117616.1">
    <property type="nucleotide sequence ID" value="NZ_JBIMSO010000071.1"/>
</dbReference>
<dbReference type="PANTHER" id="PTHR43884:SF19">
    <property type="entry name" value="ACYL-COA DEHYDROGENASE FADE4-RELATED"/>
    <property type="match status" value="1"/>
</dbReference>
<dbReference type="InterPro" id="IPR046373">
    <property type="entry name" value="Acyl-CoA_Oxase/DH_mid-dom_sf"/>
</dbReference>
<dbReference type="Gene3D" id="1.10.540.10">
    <property type="entry name" value="Acyl-CoA dehydrogenase/oxidase, N-terminal domain"/>
    <property type="match status" value="1"/>
</dbReference>
<sequence length="622" mass="69448">MTALFNPRTPDFSEFDAPTRRIFEATIDYFETLGKRQLLEDDRERVWYADFLDFVKRERVFATLLTPAAEAAGDPDKRWDTARIAMMSKILGFYGIQYWYVWQVSILGLGPIWQSSNADAKRKAADLLDSGAIFAFGLSEKEHGADIYQTDMVLTPNSRGGYSATGGKYYIGNGNLAGMVSVFGRIEGIEGPEGYVFFVADSQHKAYKLRDNVVASQMYVAAFDLEKYPVAKKDILHTGPAAFDAAINTVNVGKFNLGFGAIGIVEHSFYEALTHAENRVLFDTKVTDFAQVRRLFTDSYARLLAMKLYSERSIDYMRSASIDDRRYVLYNSIEKMTVTRQGLKAIEDMFDIISARGFEKDTYFQMGALGIMGLPKLEGTVHINLALALKFMPNYLFNPADTSLALLGLRDPKKAEQSRIPDGAFRTVFSLSRKAIRSAGPVVNRLRPAKSAFAPVPTRRDFADDKFLFEQGPTKGLFKVKFHDWRPTFEKAAHLPNVGKFVEQIDALQALLGSAPPSKSQRADLDFLLSFGEMFSLIPFAELILEQAAIAGTDDAVVDQIFDVFVRDFSTHALALSAKPTATPAQYAGALKAIQRPVADADRFEKVWAQARAHANTYEMNP</sequence>
<dbReference type="SUPFAM" id="SSF56645">
    <property type="entry name" value="Acyl-CoA dehydrogenase NM domain-like"/>
    <property type="match status" value="1"/>
</dbReference>
<dbReference type="InterPro" id="IPR036250">
    <property type="entry name" value="AcylCo_DH-like_C"/>
</dbReference>
<gene>
    <name evidence="6" type="ORF">ACHIPZ_24140</name>
</gene>
<dbReference type="SUPFAM" id="SSF47203">
    <property type="entry name" value="Acyl-CoA dehydrogenase C-terminal domain-like"/>
    <property type="match status" value="1"/>
</dbReference>
<dbReference type="Proteomes" id="UP001609175">
    <property type="component" value="Unassembled WGS sequence"/>
</dbReference>
<evidence type="ECO:0000313" key="6">
    <source>
        <dbReference type="EMBL" id="MFH5211272.1"/>
    </source>
</evidence>
<evidence type="ECO:0000313" key="7">
    <source>
        <dbReference type="Proteomes" id="UP001609175"/>
    </source>
</evidence>
<dbReference type="EMBL" id="JBIMSO010000071">
    <property type="protein sequence ID" value="MFH5211272.1"/>
    <property type="molecule type" value="Genomic_DNA"/>
</dbReference>
<keyword evidence="3" id="KW-0285">Flavoprotein</keyword>
<evidence type="ECO:0000256" key="4">
    <source>
        <dbReference type="ARBA" id="ARBA00022827"/>
    </source>
</evidence>
<reference evidence="6 7" key="1">
    <citation type="submission" date="2024-10" db="EMBL/GenBank/DDBJ databases">
        <authorList>
            <person name="Riesco R."/>
        </authorList>
    </citation>
    <scope>NUCLEOTIDE SEQUENCE [LARGE SCALE GENOMIC DNA]</scope>
    <source>
        <strain evidence="6 7">NCIMB 15449</strain>
    </source>
</reference>
<evidence type="ECO:0000259" key="5">
    <source>
        <dbReference type="Pfam" id="PF00441"/>
    </source>
</evidence>
<comment type="caution">
    <text evidence="6">The sequence shown here is derived from an EMBL/GenBank/DDBJ whole genome shotgun (WGS) entry which is preliminary data.</text>
</comment>
<keyword evidence="4" id="KW-0274">FAD</keyword>
<dbReference type="PANTHER" id="PTHR43884">
    <property type="entry name" value="ACYL-COA DEHYDROGENASE"/>
    <property type="match status" value="1"/>
</dbReference>
<evidence type="ECO:0000256" key="1">
    <source>
        <dbReference type="ARBA" id="ARBA00001974"/>
    </source>
</evidence>
<organism evidence="6 7">
    <name type="scientific">Antrihabitans spumae</name>
    <dbReference type="NCBI Taxonomy" id="3373370"/>
    <lineage>
        <taxon>Bacteria</taxon>
        <taxon>Bacillati</taxon>
        <taxon>Actinomycetota</taxon>
        <taxon>Actinomycetes</taxon>
        <taxon>Mycobacteriales</taxon>
        <taxon>Nocardiaceae</taxon>
        <taxon>Antrihabitans</taxon>
    </lineage>
</organism>
<evidence type="ECO:0000256" key="3">
    <source>
        <dbReference type="ARBA" id="ARBA00022630"/>
    </source>
</evidence>
<feature type="domain" description="Acyl-CoA dehydrogenase/oxidase C-terminal" evidence="5">
    <location>
        <begin position="243"/>
        <end position="387"/>
    </location>
</feature>
<dbReference type="Pfam" id="PF00441">
    <property type="entry name" value="Acyl-CoA_dh_1"/>
    <property type="match status" value="1"/>
</dbReference>
<comment type="cofactor">
    <cofactor evidence="1">
        <name>FAD</name>
        <dbReference type="ChEBI" id="CHEBI:57692"/>
    </cofactor>
</comment>
<dbReference type="InterPro" id="IPR009075">
    <property type="entry name" value="AcylCo_DH/oxidase_C"/>
</dbReference>
<dbReference type="Gene3D" id="1.20.140.10">
    <property type="entry name" value="Butyryl-CoA Dehydrogenase, subunit A, domain 3"/>
    <property type="match status" value="1"/>
</dbReference>
<accession>A0ABW7JTC7</accession>
<evidence type="ECO:0000256" key="2">
    <source>
        <dbReference type="ARBA" id="ARBA00009347"/>
    </source>
</evidence>
<dbReference type="Gene3D" id="2.40.110.10">
    <property type="entry name" value="Butyryl-CoA Dehydrogenase, subunit A, domain 2"/>
    <property type="match status" value="1"/>
</dbReference>
<protein>
    <submittedName>
        <fullName evidence="6">Acyl-CoA dehydrogenase family protein</fullName>
    </submittedName>
</protein>
<proteinExistence type="inferred from homology"/>